<reference evidence="2 3" key="1">
    <citation type="submission" date="2016-04" db="EMBL/GenBank/DDBJ databases">
        <title>Genome analysis of Thermosulfurimonas dismutans, the first thermophilic sulfur-disproportionating bacterium of the phylum Thermodesulfobacteria.</title>
        <authorList>
            <person name="Mardanov A.V."/>
            <person name="Beletsky A.V."/>
            <person name="Kadnikov V.V."/>
            <person name="Slobodkin A.I."/>
            <person name="Ravin N.V."/>
        </authorList>
    </citation>
    <scope>NUCLEOTIDE SEQUENCE [LARGE SCALE GENOMIC DNA]</scope>
    <source>
        <strain evidence="2 3">S95</strain>
    </source>
</reference>
<dbReference type="RefSeq" id="WP_068669499.1">
    <property type="nucleotide sequence ID" value="NZ_LWLG01000003.1"/>
</dbReference>
<dbReference type="STRING" id="999894.TDIS_0782"/>
<feature type="transmembrane region" description="Helical" evidence="1">
    <location>
        <begin position="29"/>
        <end position="51"/>
    </location>
</feature>
<name>A0A179D4W0_9BACT</name>
<evidence type="ECO:0000313" key="3">
    <source>
        <dbReference type="Proteomes" id="UP000078390"/>
    </source>
</evidence>
<comment type="caution">
    <text evidence="2">The sequence shown here is derived from an EMBL/GenBank/DDBJ whole genome shotgun (WGS) entry which is preliminary data.</text>
</comment>
<evidence type="ECO:0008006" key="4">
    <source>
        <dbReference type="Google" id="ProtNLM"/>
    </source>
</evidence>
<keyword evidence="1" id="KW-1133">Transmembrane helix</keyword>
<feature type="transmembrane region" description="Helical" evidence="1">
    <location>
        <begin position="63"/>
        <end position="82"/>
    </location>
</feature>
<feature type="transmembrane region" description="Helical" evidence="1">
    <location>
        <begin position="6"/>
        <end position="22"/>
    </location>
</feature>
<sequence length="113" mass="13129">MTVNLLIITLAIGTSLVIFFLVRKNLIYLSYSLFWLSMAVIILVLGIFPQLNIWLASRLGVEYYPILPVTMAILLLFVKSLTQDIELTKKEKKIRRLIQELSILKKKEKVEDY</sequence>
<proteinExistence type="predicted"/>
<protein>
    <recommendedName>
        <fullName evidence="4">DUF2304 domain-containing protein</fullName>
    </recommendedName>
</protein>
<organism evidence="2 3">
    <name type="scientific">Thermosulfurimonas dismutans</name>
    <dbReference type="NCBI Taxonomy" id="999894"/>
    <lineage>
        <taxon>Bacteria</taxon>
        <taxon>Pseudomonadati</taxon>
        <taxon>Thermodesulfobacteriota</taxon>
        <taxon>Thermodesulfobacteria</taxon>
        <taxon>Thermodesulfobacteriales</taxon>
        <taxon>Thermodesulfobacteriaceae</taxon>
        <taxon>Thermosulfurimonas</taxon>
    </lineage>
</organism>
<keyword evidence="1" id="KW-0472">Membrane</keyword>
<dbReference type="AlphaFoldDB" id="A0A179D4W0"/>
<dbReference type="EMBL" id="LWLG01000003">
    <property type="protein sequence ID" value="OAQ21130.1"/>
    <property type="molecule type" value="Genomic_DNA"/>
</dbReference>
<dbReference type="OrthoDB" id="5457878at2"/>
<dbReference type="InterPro" id="IPR019277">
    <property type="entry name" value="DUF2304"/>
</dbReference>
<accession>A0A179D4W0</accession>
<gene>
    <name evidence="2" type="ORF">TDIS_0782</name>
</gene>
<dbReference type="Pfam" id="PF10066">
    <property type="entry name" value="DUF2304"/>
    <property type="match status" value="1"/>
</dbReference>
<keyword evidence="3" id="KW-1185">Reference proteome</keyword>
<evidence type="ECO:0000313" key="2">
    <source>
        <dbReference type="EMBL" id="OAQ21130.1"/>
    </source>
</evidence>
<evidence type="ECO:0000256" key="1">
    <source>
        <dbReference type="SAM" id="Phobius"/>
    </source>
</evidence>
<dbReference type="Proteomes" id="UP000078390">
    <property type="component" value="Unassembled WGS sequence"/>
</dbReference>
<keyword evidence="1" id="KW-0812">Transmembrane</keyword>